<name>A0A816FTU3_9BILA</name>
<comment type="caution">
    <text evidence="2">The sequence shown here is derived from an EMBL/GenBank/DDBJ whole genome shotgun (WGS) entry which is preliminary data.</text>
</comment>
<accession>A0A816FTU3</accession>
<dbReference type="EMBL" id="CAJNOM010005770">
    <property type="protein sequence ID" value="CAF1666018.1"/>
    <property type="molecule type" value="Genomic_DNA"/>
</dbReference>
<gene>
    <name evidence="1" type="ORF">BJG266_LOCUS47198</name>
    <name evidence="2" type="ORF">QVE165_LOCUS64234</name>
</gene>
<sequence>MFKSEGKNILNFRCQRRDTKCGAVVHLTLDTHSFSDTNDVNHNHPPDKFNMKQKILNQIIDDRLAAEPTAILRVIERVYAEANLTDEE</sequence>
<dbReference type="EMBL" id="CAJNOI010005365">
    <property type="protein sequence ID" value="CAF1564122.1"/>
    <property type="molecule type" value="Genomic_DNA"/>
</dbReference>
<evidence type="ECO:0000313" key="3">
    <source>
        <dbReference type="Proteomes" id="UP000663832"/>
    </source>
</evidence>
<organism evidence="2 3">
    <name type="scientific">Adineta steineri</name>
    <dbReference type="NCBI Taxonomy" id="433720"/>
    <lineage>
        <taxon>Eukaryota</taxon>
        <taxon>Metazoa</taxon>
        <taxon>Spiralia</taxon>
        <taxon>Gnathifera</taxon>
        <taxon>Rotifera</taxon>
        <taxon>Eurotatoria</taxon>
        <taxon>Bdelloidea</taxon>
        <taxon>Adinetida</taxon>
        <taxon>Adinetidae</taxon>
        <taxon>Adineta</taxon>
    </lineage>
</organism>
<dbReference type="Gene3D" id="2.20.25.240">
    <property type="match status" value="1"/>
</dbReference>
<protein>
    <recommendedName>
        <fullName evidence="4">FLYWCH-type domain-containing protein</fullName>
    </recommendedName>
</protein>
<dbReference type="AlphaFoldDB" id="A0A816FTU3"/>
<dbReference type="Proteomes" id="UP000663832">
    <property type="component" value="Unassembled WGS sequence"/>
</dbReference>
<keyword evidence="3" id="KW-1185">Reference proteome</keyword>
<evidence type="ECO:0000313" key="2">
    <source>
        <dbReference type="EMBL" id="CAF1666018.1"/>
    </source>
</evidence>
<dbReference type="Proteomes" id="UP000663877">
    <property type="component" value="Unassembled WGS sequence"/>
</dbReference>
<reference evidence="2" key="1">
    <citation type="submission" date="2021-02" db="EMBL/GenBank/DDBJ databases">
        <authorList>
            <person name="Nowell W R."/>
        </authorList>
    </citation>
    <scope>NUCLEOTIDE SEQUENCE</scope>
</reference>
<evidence type="ECO:0000313" key="1">
    <source>
        <dbReference type="EMBL" id="CAF1564122.1"/>
    </source>
</evidence>
<dbReference type="OrthoDB" id="9996674at2759"/>
<proteinExistence type="predicted"/>
<evidence type="ECO:0008006" key="4">
    <source>
        <dbReference type="Google" id="ProtNLM"/>
    </source>
</evidence>